<reference evidence="2" key="1">
    <citation type="submission" date="2018-05" db="EMBL/GenBank/DDBJ databases">
        <authorList>
            <person name="Lanie J.A."/>
            <person name="Ng W.-L."/>
            <person name="Kazmierczak K.M."/>
            <person name="Andrzejewski T.M."/>
            <person name="Davidsen T.M."/>
            <person name="Wayne K.J."/>
            <person name="Tettelin H."/>
            <person name="Glass J.I."/>
            <person name="Rusch D."/>
            <person name="Podicherti R."/>
            <person name="Tsui H.-C.T."/>
            <person name="Winkler M.E."/>
        </authorList>
    </citation>
    <scope>NUCLEOTIDE SEQUENCE</scope>
</reference>
<evidence type="ECO:0000259" key="1">
    <source>
        <dbReference type="Pfam" id="PF12894"/>
    </source>
</evidence>
<proteinExistence type="predicted"/>
<accession>A0A382LX29</accession>
<dbReference type="Gene3D" id="2.160.20.80">
    <property type="entry name" value="E3 ubiquitin-protein ligase SopA"/>
    <property type="match status" value="1"/>
</dbReference>
<dbReference type="Pfam" id="PF00805">
    <property type="entry name" value="Pentapeptide"/>
    <property type="match status" value="1"/>
</dbReference>
<feature type="non-terminal residue" evidence="2">
    <location>
        <position position="1"/>
    </location>
</feature>
<feature type="non-terminal residue" evidence="2">
    <location>
        <position position="394"/>
    </location>
</feature>
<dbReference type="Gene3D" id="2.130.10.10">
    <property type="entry name" value="YVTN repeat-like/Quinoprotein amine dehydrogenase"/>
    <property type="match status" value="1"/>
</dbReference>
<dbReference type="InterPro" id="IPR015943">
    <property type="entry name" value="WD40/YVTN_repeat-like_dom_sf"/>
</dbReference>
<dbReference type="SUPFAM" id="SSF141571">
    <property type="entry name" value="Pentapeptide repeat-like"/>
    <property type="match status" value="1"/>
</dbReference>
<protein>
    <recommendedName>
        <fullName evidence="1">Anaphase-promoting complex subunit 4-like WD40 domain-containing protein</fullName>
    </recommendedName>
</protein>
<gene>
    <name evidence="2" type="ORF">METZ01_LOCUS292781</name>
</gene>
<dbReference type="InterPro" id="IPR024977">
    <property type="entry name" value="Apc4-like_WD40_dom"/>
</dbReference>
<dbReference type="InterPro" id="IPR036322">
    <property type="entry name" value="WD40_repeat_dom_sf"/>
</dbReference>
<feature type="domain" description="Anaphase-promoting complex subunit 4-like WD40" evidence="1">
    <location>
        <begin position="150"/>
        <end position="206"/>
    </location>
</feature>
<dbReference type="EMBL" id="UINC01089117">
    <property type="protein sequence ID" value="SVC39927.1"/>
    <property type="molecule type" value="Genomic_DNA"/>
</dbReference>
<organism evidence="2">
    <name type="scientific">marine metagenome</name>
    <dbReference type="NCBI Taxonomy" id="408172"/>
    <lineage>
        <taxon>unclassified sequences</taxon>
        <taxon>metagenomes</taxon>
        <taxon>ecological metagenomes</taxon>
    </lineage>
</organism>
<sequence>DLRSCILNRTGKAGGLAMRIEKSKFINVNLEGFDFSDVMMSNNTFENSNLKNTKWSGANVGESTFINTNLEGATYLTDGRPFVMSKFINVNMTHEFKNDVCGDYAGNKCSKVRLVADSRLPEISKKPTTSNKSFQKQVLNSKNEIKLQAQIDNGDKATAIKFSNSNNIFAVGYKNGALSIWNTSASKIISNMDSKHDYSVKKIIFTEQNNTIISTDGFSIKEWNSYNGHLLRTIFESPPNECDTSLSADLIQDFEEIYQTPDYTHDWTYIEISNDGKYAAFFDYKKNALAGLQTPECKGYKKKLKIINLITGEIIQEIYIEALKNMKISPNSKFLLVSTSSTHTLTGAKFKLYDLIKGKIKREFKMDNVFNYEFSPDSKNLLIRRRIGNNHSFV</sequence>
<dbReference type="InterPro" id="IPR001646">
    <property type="entry name" value="5peptide_repeat"/>
</dbReference>
<evidence type="ECO:0000313" key="2">
    <source>
        <dbReference type="EMBL" id="SVC39927.1"/>
    </source>
</evidence>
<dbReference type="SUPFAM" id="SSF50978">
    <property type="entry name" value="WD40 repeat-like"/>
    <property type="match status" value="1"/>
</dbReference>
<dbReference type="Pfam" id="PF12894">
    <property type="entry name" value="ANAPC4_WD40"/>
    <property type="match status" value="1"/>
</dbReference>
<name>A0A382LX29_9ZZZZ</name>
<dbReference type="AlphaFoldDB" id="A0A382LX29"/>